<dbReference type="InterPro" id="IPR057987">
    <property type="entry name" value="TPR_RNF123/RKP"/>
</dbReference>
<evidence type="ECO:0000256" key="4">
    <source>
        <dbReference type="ARBA" id="ARBA00022723"/>
    </source>
</evidence>
<dbReference type="InterPro" id="IPR013083">
    <property type="entry name" value="Znf_RING/FYVE/PHD"/>
</dbReference>
<sequence length="1272" mass="142734">MDGEEIVQRIFGKDTISLEQRNALCNSNTSSPPGSRKSMCLEVAKELIGSQLNEFGPSIDTVGLPPDTREGRIGPPVVRFDIATHSGLFVVGADRLSVNSQSNFSTIRANACLFKGKWQYELQLGSKGVMQVGWATNFCKFSQEIGVGDTANSYAYDGNRQRKWNVSTHKYGEPWLSGDVIGCTIDLNDGILVFYRNGRSLGEAFSNIQLGPGMAYFPSVSLAFTENLVANFGSTPMRYPVEGFLPIQDAPYKDLAKAELLSKWLNHLLELLLDTREGKGQSIGVTSEPMTDEALLLALAHTIIGHLAPLLLSPYITEACLMPFLESLCSNCQPKKGKDKSNRKLHLFLDLLWAFLEDFEIKKCLEHVVTHMLSDFRHVSFVLEYPHQKKTLSLLLCLVDHPQTRHHLLEHVLFDKVRFANFVHVKPLDEGGLAEVVHTSWWDSGKPDPSIDHKKSSYLRACKEIQRAIAEVENLQVQLLKALMNNTDGTATRPSSRKIFLRKFRTFLHENLISSRTMPLLQTPLPITLCCFHRLLVTFRELWAAEVDEQRLFIPTRTFYDGSINYYSIDRLGGVVSHLNKSLREDLVRELGPEHNVVAGTETNSNLQSVDPVSQLGATFLAGPSMNLSRSFEGPANLMIPVLARLLTQQQTSSGPLLVERITGVPPRLTEKNTAGPADPFASLIELLDGLILFYHVAAHKQIAKVSTLRESMHEYTTALESTRSRQDAVQQAASSSTAVEESNIDEILRELNQTCDVFTTKLSEQARHMAWVRAAVYSSEKQSQLAWLFRVVLTTMMEASKTDGLFSFVPEFYLETLVELCTALRTFLHPTAPIEDVKNADQLLMEMGKFLANHFADTRIVHANSKDTLIQSLATFVCSPNTLQALERCPVDSRMAMVRSLLRPYENRAWAQSNWVLVRIWQGCGFAFRYHKSPHLLRKMGPKLLHSDSNLISQSIKPCPSKLYQSHVKEIMLGDEPLATSFLNSLLNQLNWAFSEFIGMLQEIQNVSSRPERVFIESRQLKICATCFDLTLALLRVLEMVASVASPIFTDSSRVSADSLLARLCQLLCQVLNRVSSQAGCFQHVVTLEIPDLETVDHFPILAAVVGILLALLNKELKETNVKEDPIPKVSLALLLEPSFQLESLNFVLGNFHKDSKLRNKIFSFRNYTDDVNDKEIDSVQQMISFLTALSSRVTHAEVSEEQLCTICYAYPISATFKPCNHQSCRSCIAHHLMNSRDCFFCKTPIERVLSSEGEVLHELLQKDRLPVKAN</sequence>
<dbReference type="InterPro" id="IPR001841">
    <property type="entry name" value="Znf_RING"/>
</dbReference>
<accession>A0AAN9WFD0</accession>
<dbReference type="InterPro" id="IPR013320">
    <property type="entry name" value="ConA-like_dom_sf"/>
</dbReference>
<keyword evidence="4" id="KW-0479">Metal-binding</keyword>
<evidence type="ECO:0000256" key="7">
    <source>
        <dbReference type="ARBA" id="ARBA00022833"/>
    </source>
</evidence>
<keyword evidence="9" id="KW-0175">Coiled coil</keyword>
<dbReference type="Proteomes" id="UP001378592">
    <property type="component" value="Unassembled WGS sequence"/>
</dbReference>
<evidence type="ECO:0000313" key="12">
    <source>
        <dbReference type="EMBL" id="KAK7871038.1"/>
    </source>
</evidence>
<dbReference type="InterPro" id="IPR003877">
    <property type="entry name" value="SPRY_dom"/>
</dbReference>
<evidence type="ECO:0000256" key="8">
    <source>
        <dbReference type="PROSITE-ProRule" id="PRU00175"/>
    </source>
</evidence>
<organism evidence="12 13">
    <name type="scientific">Gryllus longicercus</name>
    <dbReference type="NCBI Taxonomy" id="2509291"/>
    <lineage>
        <taxon>Eukaryota</taxon>
        <taxon>Metazoa</taxon>
        <taxon>Ecdysozoa</taxon>
        <taxon>Arthropoda</taxon>
        <taxon>Hexapoda</taxon>
        <taxon>Insecta</taxon>
        <taxon>Pterygota</taxon>
        <taxon>Neoptera</taxon>
        <taxon>Polyneoptera</taxon>
        <taxon>Orthoptera</taxon>
        <taxon>Ensifera</taxon>
        <taxon>Gryllidea</taxon>
        <taxon>Grylloidea</taxon>
        <taxon>Gryllidae</taxon>
        <taxon>Gryllinae</taxon>
        <taxon>Gryllus</taxon>
    </lineage>
</organism>
<dbReference type="SMART" id="SM00449">
    <property type="entry name" value="SPRY"/>
    <property type="match status" value="1"/>
</dbReference>
<dbReference type="CDD" id="cd12882">
    <property type="entry name" value="SPRY_RNF123"/>
    <property type="match status" value="1"/>
</dbReference>
<dbReference type="Gene3D" id="2.60.120.920">
    <property type="match status" value="1"/>
</dbReference>
<keyword evidence="7" id="KW-0862">Zinc</keyword>
<dbReference type="Gene3D" id="3.30.40.10">
    <property type="entry name" value="Zinc/RING finger domain, C3HC4 (zinc finger)"/>
    <property type="match status" value="1"/>
</dbReference>
<keyword evidence="6" id="KW-0833">Ubl conjugation pathway</keyword>
<feature type="domain" description="RING-type" evidence="10">
    <location>
        <begin position="1206"/>
        <end position="1244"/>
    </location>
</feature>
<dbReference type="SUPFAM" id="SSF57850">
    <property type="entry name" value="RING/U-box"/>
    <property type="match status" value="1"/>
</dbReference>
<dbReference type="GO" id="GO:0005737">
    <property type="term" value="C:cytoplasm"/>
    <property type="evidence" value="ECO:0007669"/>
    <property type="project" value="TreeGrafter"/>
</dbReference>
<evidence type="ECO:0000256" key="2">
    <source>
        <dbReference type="ARBA" id="ARBA00012483"/>
    </source>
</evidence>
<dbReference type="PROSITE" id="PS50089">
    <property type="entry name" value="ZF_RING_2"/>
    <property type="match status" value="1"/>
</dbReference>
<dbReference type="PROSITE" id="PS50188">
    <property type="entry name" value="B302_SPRY"/>
    <property type="match status" value="1"/>
</dbReference>
<dbReference type="AlphaFoldDB" id="A0AAN9WFD0"/>
<dbReference type="InterPro" id="IPR035773">
    <property type="entry name" value="SPRY_RNF123"/>
</dbReference>
<reference evidence="12 13" key="1">
    <citation type="submission" date="2024-03" db="EMBL/GenBank/DDBJ databases">
        <title>The genome assembly and annotation of the cricket Gryllus longicercus Weissman &amp; Gray.</title>
        <authorList>
            <person name="Szrajer S."/>
            <person name="Gray D."/>
            <person name="Ylla G."/>
        </authorList>
    </citation>
    <scope>NUCLEOTIDE SEQUENCE [LARGE SCALE GENOMIC DNA]</scope>
    <source>
        <strain evidence="12">DAG 2021-001</strain>
        <tissue evidence="12">Whole body minus gut</tissue>
    </source>
</reference>
<dbReference type="GO" id="GO:0008270">
    <property type="term" value="F:zinc ion binding"/>
    <property type="evidence" value="ECO:0007669"/>
    <property type="project" value="UniProtKB-KW"/>
</dbReference>
<dbReference type="FunFam" id="3.30.40.10:FF:000133">
    <property type="entry name" value="E3 ubiquitin-protein ligase RNF123"/>
    <property type="match status" value="1"/>
</dbReference>
<dbReference type="InterPro" id="IPR045129">
    <property type="entry name" value="RNF123/RKP/RSPRY1"/>
</dbReference>
<name>A0AAN9WFD0_9ORTH</name>
<dbReference type="PANTHER" id="PTHR13363:SF5">
    <property type="entry name" value="E3 UBIQUITIN-PROTEIN LIGASE RNF123"/>
    <property type="match status" value="1"/>
</dbReference>
<dbReference type="Pfam" id="PF13920">
    <property type="entry name" value="zf-C3HC4_3"/>
    <property type="match status" value="1"/>
</dbReference>
<dbReference type="GO" id="GO:0016567">
    <property type="term" value="P:protein ubiquitination"/>
    <property type="evidence" value="ECO:0007669"/>
    <property type="project" value="UniProtKB-ARBA"/>
</dbReference>
<keyword evidence="3" id="KW-0808">Transferase</keyword>
<feature type="coiled-coil region" evidence="9">
    <location>
        <begin position="458"/>
        <end position="485"/>
    </location>
</feature>
<gene>
    <name evidence="12" type="ORF">R5R35_014100</name>
</gene>
<evidence type="ECO:0000256" key="1">
    <source>
        <dbReference type="ARBA" id="ARBA00000900"/>
    </source>
</evidence>
<evidence type="ECO:0000256" key="5">
    <source>
        <dbReference type="ARBA" id="ARBA00022771"/>
    </source>
</evidence>
<dbReference type="Pfam" id="PF25576">
    <property type="entry name" value="TPR_RNF123"/>
    <property type="match status" value="1"/>
</dbReference>
<evidence type="ECO:0000256" key="6">
    <source>
        <dbReference type="ARBA" id="ARBA00022786"/>
    </source>
</evidence>
<comment type="catalytic activity">
    <reaction evidence="1">
        <text>S-ubiquitinyl-[E2 ubiquitin-conjugating enzyme]-L-cysteine + [acceptor protein]-L-lysine = [E2 ubiquitin-conjugating enzyme]-L-cysteine + N(6)-ubiquitinyl-[acceptor protein]-L-lysine.</text>
        <dbReference type="EC" id="2.3.2.27"/>
    </reaction>
</comment>
<dbReference type="GO" id="GO:0061630">
    <property type="term" value="F:ubiquitin protein ligase activity"/>
    <property type="evidence" value="ECO:0007669"/>
    <property type="project" value="UniProtKB-EC"/>
</dbReference>
<dbReference type="EC" id="2.3.2.27" evidence="2"/>
<dbReference type="InterPro" id="IPR001870">
    <property type="entry name" value="B30.2/SPRY"/>
</dbReference>
<evidence type="ECO:0000259" key="10">
    <source>
        <dbReference type="PROSITE" id="PS50089"/>
    </source>
</evidence>
<evidence type="ECO:0000313" key="13">
    <source>
        <dbReference type="Proteomes" id="UP001378592"/>
    </source>
</evidence>
<dbReference type="SUPFAM" id="SSF49899">
    <property type="entry name" value="Concanavalin A-like lectins/glucanases"/>
    <property type="match status" value="1"/>
</dbReference>
<proteinExistence type="predicted"/>
<dbReference type="PANTHER" id="PTHR13363">
    <property type="entry name" value="RING FINGER AND SRY DOMAIN-CONTAINING"/>
    <property type="match status" value="1"/>
</dbReference>
<dbReference type="GO" id="GO:0051603">
    <property type="term" value="P:proteolysis involved in protein catabolic process"/>
    <property type="evidence" value="ECO:0007669"/>
    <property type="project" value="TreeGrafter"/>
</dbReference>
<protein>
    <recommendedName>
        <fullName evidence="2">RING-type E3 ubiquitin transferase</fullName>
        <ecNumber evidence="2">2.3.2.27</ecNumber>
    </recommendedName>
</protein>
<comment type="caution">
    <text evidence="12">The sequence shown here is derived from an EMBL/GenBank/DDBJ whole genome shotgun (WGS) entry which is preliminary data.</text>
</comment>
<evidence type="ECO:0000256" key="9">
    <source>
        <dbReference type="SAM" id="Coils"/>
    </source>
</evidence>
<dbReference type="Pfam" id="PF00622">
    <property type="entry name" value="SPRY"/>
    <property type="match status" value="1"/>
</dbReference>
<evidence type="ECO:0000256" key="3">
    <source>
        <dbReference type="ARBA" id="ARBA00022679"/>
    </source>
</evidence>
<evidence type="ECO:0000259" key="11">
    <source>
        <dbReference type="PROSITE" id="PS50188"/>
    </source>
</evidence>
<dbReference type="EMBL" id="JAZDUA010000047">
    <property type="protein sequence ID" value="KAK7871038.1"/>
    <property type="molecule type" value="Genomic_DNA"/>
</dbReference>
<keyword evidence="13" id="KW-1185">Reference proteome</keyword>
<feature type="domain" description="B30.2/SPRY" evidence="11">
    <location>
        <begin position="57"/>
        <end position="237"/>
    </location>
</feature>
<dbReference type="InterPro" id="IPR043136">
    <property type="entry name" value="B30.2/SPRY_sf"/>
</dbReference>
<dbReference type="CDD" id="cd16541">
    <property type="entry name" value="RING-HC_RNF123"/>
    <property type="match status" value="1"/>
</dbReference>
<keyword evidence="5 8" id="KW-0863">Zinc-finger</keyword>